<evidence type="ECO:0000313" key="3">
    <source>
        <dbReference type="EMBL" id="GGE28395.1"/>
    </source>
</evidence>
<comment type="caution">
    <text evidence="3">The sequence shown here is derived from an EMBL/GenBank/DDBJ whole genome shotgun (WGS) entry which is preliminary data.</text>
</comment>
<feature type="domain" description="Polymerase beta nucleotidyltransferase" evidence="2">
    <location>
        <begin position="27"/>
        <end position="83"/>
    </location>
</feature>
<evidence type="ECO:0000259" key="2">
    <source>
        <dbReference type="Pfam" id="PF18765"/>
    </source>
</evidence>
<organism evidence="3 4">
    <name type="scientific">Sphingobacterium cellulitidis</name>
    <dbReference type="NCBI Taxonomy" id="1768011"/>
    <lineage>
        <taxon>Bacteria</taxon>
        <taxon>Pseudomonadati</taxon>
        <taxon>Bacteroidota</taxon>
        <taxon>Sphingobacteriia</taxon>
        <taxon>Sphingobacteriales</taxon>
        <taxon>Sphingobacteriaceae</taxon>
        <taxon>Sphingobacterium</taxon>
    </lineage>
</organism>
<dbReference type="InterPro" id="IPR025117">
    <property type="entry name" value="DUF4037"/>
</dbReference>
<dbReference type="Pfam" id="PF18765">
    <property type="entry name" value="Polbeta"/>
    <property type="match status" value="1"/>
</dbReference>
<dbReference type="Gene3D" id="3.30.460.10">
    <property type="entry name" value="Beta Polymerase, domain 2"/>
    <property type="match status" value="1"/>
</dbReference>
<reference evidence="3" key="2">
    <citation type="submission" date="2020-09" db="EMBL/GenBank/DDBJ databases">
        <authorList>
            <person name="Sun Q."/>
            <person name="Zhou Y."/>
        </authorList>
    </citation>
    <scope>NUCLEOTIDE SEQUENCE</scope>
    <source>
        <strain evidence="3">CGMCC 1.15966</strain>
    </source>
</reference>
<dbReference type="Proteomes" id="UP000614460">
    <property type="component" value="Unassembled WGS sequence"/>
</dbReference>
<protein>
    <recommendedName>
        <fullName evidence="5">Polymerase nucleotidyl transferase domain-containing protein</fullName>
    </recommendedName>
</protein>
<evidence type="ECO:0000313" key="4">
    <source>
        <dbReference type="Proteomes" id="UP000614460"/>
    </source>
</evidence>
<dbReference type="CDD" id="cd05403">
    <property type="entry name" value="NT_KNTase_like"/>
    <property type="match status" value="1"/>
</dbReference>
<keyword evidence="4" id="KW-1185">Reference proteome</keyword>
<dbReference type="EMBL" id="BMKM01000008">
    <property type="protein sequence ID" value="GGE28395.1"/>
    <property type="molecule type" value="Genomic_DNA"/>
</dbReference>
<dbReference type="SUPFAM" id="SSF81301">
    <property type="entry name" value="Nucleotidyltransferase"/>
    <property type="match status" value="1"/>
</dbReference>
<evidence type="ECO:0008006" key="5">
    <source>
        <dbReference type="Google" id="ProtNLM"/>
    </source>
</evidence>
<evidence type="ECO:0000259" key="1">
    <source>
        <dbReference type="Pfam" id="PF13228"/>
    </source>
</evidence>
<name>A0A8H9G396_9SPHI</name>
<accession>A0A8H9G396</accession>
<reference evidence="3" key="1">
    <citation type="journal article" date="2014" name="Int. J. Syst. Evol. Microbiol.">
        <title>Complete genome sequence of Corynebacterium casei LMG S-19264T (=DSM 44701T), isolated from a smear-ripened cheese.</title>
        <authorList>
            <consortium name="US DOE Joint Genome Institute (JGI-PGF)"/>
            <person name="Walter F."/>
            <person name="Albersmeier A."/>
            <person name="Kalinowski J."/>
            <person name="Ruckert C."/>
        </authorList>
    </citation>
    <scope>NUCLEOTIDE SEQUENCE</scope>
    <source>
        <strain evidence="3">CGMCC 1.15966</strain>
    </source>
</reference>
<dbReference type="InterPro" id="IPR043519">
    <property type="entry name" value="NT_sf"/>
</dbReference>
<dbReference type="Pfam" id="PF13228">
    <property type="entry name" value="DUF4037"/>
    <property type="match status" value="1"/>
</dbReference>
<proteinExistence type="predicted"/>
<dbReference type="AlphaFoldDB" id="A0A8H9G396"/>
<dbReference type="InterPro" id="IPR041633">
    <property type="entry name" value="Polbeta"/>
</dbReference>
<feature type="domain" description="DUF4037" evidence="1">
    <location>
        <begin position="151"/>
        <end position="237"/>
    </location>
</feature>
<gene>
    <name evidence="3" type="ORF">GCM10011516_27590</name>
</gene>
<sequence length="299" mass="34255">MDENKLFPIFSDMNLPKDKKNLLDDICAELEQLENISAIVLGGSFATGRANQDSDLDIGIYYHENNPFSIDDIRGVAEKFSTIENPTVTDFYQWGPWVNGGAWINTEFGKVDFLYRNINQIRKTIQDATEGIWENHFEQQPPYGFSSIYYLAEIEACQPIYDPQQIIQYLKSLVKVYPENLKKTIIQESLWSAEFTLINAEGFAKNNDYFNSFGCFTRALKNIVQALFALNEIYPITDKKAIEILSKSSYCPVKLEQKVKSILTTKSTLLENYKLVLSLFEETVSLASGFYQPLFSIKK</sequence>